<dbReference type="InterPro" id="IPR051917">
    <property type="entry name" value="Transposase-Integrase"/>
</dbReference>
<protein>
    <submittedName>
        <fullName evidence="3">Helix-turn-helix domain-containing protein</fullName>
    </submittedName>
</protein>
<keyword evidence="4" id="KW-1185">Reference proteome</keyword>
<dbReference type="GO" id="GO:0005829">
    <property type="term" value="C:cytosol"/>
    <property type="evidence" value="ECO:0007669"/>
    <property type="project" value="TreeGrafter"/>
</dbReference>
<evidence type="ECO:0000313" key="3">
    <source>
        <dbReference type="EMBL" id="MBA4866606.1"/>
    </source>
</evidence>
<feature type="domain" description="Transposase IS30-like HTH" evidence="2">
    <location>
        <begin position="74"/>
        <end position="115"/>
    </location>
</feature>
<dbReference type="InterPro" id="IPR025246">
    <property type="entry name" value="IS30-like_HTH"/>
</dbReference>
<organism evidence="3 4">
    <name type="scientific">Streptomyces himalayensis subsp. aureolus</name>
    <dbReference type="NCBI Taxonomy" id="2758039"/>
    <lineage>
        <taxon>Bacteria</taxon>
        <taxon>Bacillati</taxon>
        <taxon>Actinomycetota</taxon>
        <taxon>Actinomycetes</taxon>
        <taxon>Kitasatosporales</taxon>
        <taxon>Streptomycetaceae</taxon>
        <taxon>Streptomyces</taxon>
        <taxon>Streptomyces himalayensis</taxon>
    </lineage>
</organism>
<evidence type="ECO:0000259" key="2">
    <source>
        <dbReference type="Pfam" id="PF13936"/>
    </source>
</evidence>
<dbReference type="Pfam" id="PF13936">
    <property type="entry name" value="HTH_38"/>
    <property type="match status" value="1"/>
</dbReference>
<sequence>MDFEICKDRRGGGGRRLTRERRYISSSCVRGTRSREACRIVGINLRTGKRWRNGHHSPTYGKPKPPITVEASASGLREEDRIHIANRLREKASVRQIARELGRNPSTISRGIRRNGMPLRGDASRWAYRPYAAHRRVEQRRPRPTRSGRTPSCGTSSSITSHGAGAGSRSARLCGPPFPTGRRCTWSTRRSTRPSRTSRSTGYLTSTSAGSTRPGGTGECSVTATAAPTCSSSPGRRFSGTSWSRVGLRTTRHWSRTGTSGVARDRLHRSTASPCACLRHSKVVARSAEVPVARRPPAAKSPGMGNVAGRHQEGDLQAVRRLPGR</sequence>
<feature type="compositionally biased region" description="Low complexity" evidence="1">
    <location>
        <begin position="182"/>
        <end position="201"/>
    </location>
</feature>
<dbReference type="EMBL" id="JACEQY010000067">
    <property type="protein sequence ID" value="MBA4866606.1"/>
    <property type="molecule type" value="Genomic_DNA"/>
</dbReference>
<name>A0A7W2D8J3_9ACTN</name>
<dbReference type="Proteomes" id="UP000586976">
    <property type="component" value="Unassembled WGS sequence"/>
</dbReference>
<reference evidence="3 4" key="1">
    <citation type="submission" date="2020-07" db="EMBL/GenBank/DDBJ databases">
        <title>Streptomyces isolated from Indian soil.</title>
        <authorList>
            <person name="Mandal S."/>
            <person name="Maiti P.K."/>
        </authorList>
    </citation>
    <scope>NUCLEOTIDE SEQUENCE [LARGE SCALE GENOMIC DNA]</scope>
    <source>
        <strain evidence="3 4">PSKA54</strain>
    </source>
</reference>
<evidence type="ECO:0000256" key="1">
    <source>
        <dbReference type="SAM" id="MobiDB-lite"/>
    </source>
</evidence>
<comment type="caution">
    <text evidence="3">The sequence shown here is derived from an EMBL/GenBank/DDBJ whole genome shotgun (WGS) entry which is preliminary data.</text>
</comment>
<accession>A0A7W2D8J3</accession>
<proteinExistence type="predicted"/>
<dbReference type="PANTHER" id="PTHR10948:SF23">
    <property type="entry name" value="TRANSPOSASE INSI FOR INSERTION SEQUENCE ELEMENT IS30A-RELATED"/>
    <property type="match status" value="1"/>
</dbReference>
<feature type="compositionally biased region" description="Polar residues" evidence="1">
    <location>
        <begin position="202"/>
        <end position="211"/>
    </location>
</feature>
<gene>
    <name evidence="3" type="ORF">H1V43_35945</name>
</gene>
<evidence type="ECO:0000313" key="4">
    <source>
        <dbReference type="Proteomes" id="UP000586976"/>
    </source>
</evidence>
<dbReference type="PANTHER" id="PTHR10948">
    <property type="entry name" value="TRANSPOSASE"/>
    <property type="match status" value="1"/>
</dbReference>
<dbReference type="GO" id="GO:0032196">
    <property type="term" value="P:transposition"/>
    <property type="evidence" value="ECO:0007669"/>
    <property type="project" value="TreeGrafter"/>
</dbReference>
<feature type="region of interest" description="Disordered" evidence="1">
    <location>
        <begin position="133"/>
        <end position="220"/>
    </location>
</feature>
<dbReference type="AlphaFoldDB" id="A0A7W2D8J3"/>
<feature type="compositionally biased region" description="Low complexity" evidence="1">
    <location>
        <begin position="288"/>
        <end position="298"/>
    </location>
</feature>
<feature type="region of interest" description="Disordered" evidence="1">
    <location>
        <begin position="288"/>
        <end position="325"/>
    </location>
</feature>
<dbReference type="GO" id="GO:0004803">
    <property type="term" value="F:transposase activity"/>
    <property type="evidence" value="ECO:0007669"/>
    <property type="project" value="TreeGrafter"/>
</dbReference>